<accession>A0A9W4R4U2</accession>
<dbReference type="RefSeq" id="WP_262977381.1">
    <property type="nucleotide sequence ID" value="NZ_CAMAPB010000088.1"/>
</dbReference>
<sequence>MMDTNEYYFLKSFLKPKSLSKVLSMRDWTSYLGRDAKLALNKFEKEGVLQSANTQEVVTATYSAPNLKKISQNLNLPTSGKKSVLVRRILEVAPNYFNGNSLEHGFLVCSCEGAKKIEAKGKIIKNEMFAAIELSVNEALNRNFEGAFEPVRKYQLSLPFPSGLGVDWSNFGGSREVFIINNILDDWPLILSEIQPDLKPLVRQGAISMFLWGLKLDDELRKKLASNGTHLDPDGVCRMMLFFAQNKFRIFDAKLKSQELDMPYIMKTLRFEGDFCSACEKHRVGDYSLSEVPEIPLADCRCKGGCTISLSEALDIKKITTM</sequence>
<gene>
    <name evidence="2" type="ORF">PSEHALCIP103_03520</name>
</gene>
<proteinExistence type="predicted"/>
<keyword evidence="3" id="KW-1185">Reference proteome</keyword>
<name>A0A9W4R4U2_PSEHA</name>
<dbReference type="InterPro" id="IPR003034">
    <property type="entry name" value="SAP_dom"/>
</dbReference>
<feature type="domain" description="SAP" evidence="1">
    <location>
        <begin position="59"/>
        <end position="93"/>
    </location>
</feature>
<evidence type="ECO:0000259" key="1">
    <source>
        <dbReference type="PROSITE" id="PS50800"/>
    </source>
</evidence>
<dbReference type="PROSITE" id="PS50800">
    <property type="entry name" value="SAP"/>
    <property type="match status" value="1"/>
</dbReference>
<dbReference type="AlphaFoldDB" id="A0A9W4R4U2"/>
<dbReference type="EMBL" id="CAMAPB010000088">
    <property type="protein sequence ID" value="CAH9066106.1"/>
    <property type="molecule type" value="Genomic_DNA"/>
</dbReference>
<reference evidence="2" key="1">
    <citation type="submission" date="2022-07" db="EMBL/GenBank/DDBJ databases">
        <authorList>
            <person name="Criscuolo A."/>
        </authorList>
    </citation>
    <scope>NUCLEOTIDE SEQUENCE</scope>
    <source>
        <strain evidence="2">CIP103197</strain>
    </source>
</reference>
<evidence type="ECO:0000313" key="3">
    <source>
        <dbReference type="Proteomes" id="UP001152447"/>
    </source>
</evidence>
<organism evidence="2 3">
    <name type="scientific">Pseudoalteromonas haloplanktis</name>
    <name type="common">Alteromonas haloplanktis</name>
    <dbReference type="NCBI Taxonomy" id="228"/>
    <lineage>
        <taxon>Bacteria</taxon>
        <taxon>Pseudomonadati</taxon>
        <taxon>Pseudomonadota</taxon>
        <taxon>Gammaproteobacteria</taxon>
        <taxon>Alteromonadales</taxon>
        <taxon>Pseudoalteromonadaceae</taxon>
        <taxon>Pseudoalteromonas</taxon>
    </lineage>
</organism>
<evidence type="ECO:0000313" key="2">
    <source>
        <dbReference type="EMBL" id="CAH9066106.1"/>
    </source>
</evidence>
<comment type="caution">
    <text evidence="2">The sequence shown here is derived from an EMBL/GenBank/DDBJ whole genome shotgun (WGS) entry which is preliminary data.</text>
</comment>
<dbReference type="Proteomes" id="UP001152447">
    <property type="component" value="Unassembled WGS sequence"/>
</dbReference>
<protein>
    <recommendedName>
        <fullName evidence="1">SAP domain-containing protein</fullName>
    </recommendedName>
</protein>